<keyword evidence="2" id="KW-1185">Reference proteome</keyword>
<dbReference type="EMBL" id="CP003108">
    <property type="protein sequence ID" value="AET69888.1"/>
    <property type="molecule type" value="Genomic_DNA"/>
</dbReference>
<name>G7W731_DESOD</name>
<protein>
    <submittedName>
        <fullName evidence="1">Uncharacterized protein</fullName>
    </submittedName>
</protein>
<evidence type="ECO:0000313" key="1">
    <source>
        <dbReference type="EMBL" id="AET69888.1"/>
    </source>
</evidence>
<reference evidence="1 2" key="2">
    <citation type="journal article" date="2012" name="J. Bacteriol.">
        <title>Complete genome sequences of Desulfosporosinus orientis DSM765T, Desulfosporosinus youngiae DSM17734T, Desulfosporosinus meridiei DSM13257T, and Desulfosporosinus acidiphilus DSM22704T.</title>
        <authorList>
            <person name="Pester M."/>
            <person name="Brambilla E."/>
            <person name="Alazard D."/>
            <person name="Rattei T."/>
            <person name="Weinmaier T."/>
            <person name="Han J."/>
            <person name="Lucas S."/>
            <person name="Lapidus A."/>
            <person name="Cheng J.F."/>
            <person name="Goodwin L."/>
            <person name="Pitluck S."/>
            <person name="Peters L."/>
            <person name="Ovchinnikova G."/>
            <person name="Teshima H."/>
            <person name="Detter J.C."/>
            <person name="Han C.S."/>
            <person name="Tapia R."/>
            <person name="Land M.L."/>
            <person name="Hauser L."/>
            <person name="Kyrpides N.C."/>
            <person name="Ivanova N.N."/>
            <person name="Pagani I."/>
            <person name="Huntmann M."/>
            <person name="Wei C.L."/>
            <person name="Davenport K.W."/>
            <person name="Daligault H."/>
            <person name="Chain P.S."/>
            <person name="Chen A."/>
            <person name="Mavromatis K."/>
            <person name="Markowitz V."/>
            <person name="Szeto E."/>
            <person name="Mikhailova N."/>
            <person name="Pati A."/>
            <person name="Wagner M."/>
            <person name="Woyke T."/>
            <person name="Ollivier B."/>
            <person name="Klenk H.P."/>
            <person name="Spring S."/>
            <person name="Loy A."/>
        </authorList>
    </citation>
    <scope>NUCLEOTIDE SEQUENCE [LARGE SCALE GENOMIC DNA]</scope>
    <source>
        <strain evidence="2">ATCC 19365 / DSM 765 / NCIMB 8382 / VKM B-1628</strain>
    </source>
</reference>
<proteinExistence type="predicted"/>
<gene>
    <name evidence="1" type="ordered locus">Desor_4476</name>
</gene>
<reference evidence="2" key="1">
    <citation type="submission" date="2011-11" db="EMBL/GenBank/DDBJ databases">
        <title>Complete sequence of Desulfosporosinus orientis DSM 765.</title>
        <authorList>
            <person name="Lucas S."/>
            <person name="Han J."/>
            <person name="Lapidus A."/>
            <person name="Cheng J.-F."/>
            <person name="Goodwin L."/>
            <person name="Pitluck S."/>
            <person name="Peters L."/>
            <person name="Ovchinnikova G."/>
            <person name="Teshima H."/>
            <person name="Detter J.C."/>
            <person name="Han C."/>
            <person name="Tapia R."/>
            <person name="Land M."/>
            <person name="Hauser L."/>
            <person name="Kyrpides N."/>
            <person name="Ivanova N."/>
            <person name="Pagani I."/>
            <person name="Pester M."/>
            <person name="Spring S."/>
            <person name="Ollivier B."/>
            <person name="Rattei T."/>
            <person name="Klenk H.-P."/>
            <person name="Wagner M."/>
            <person name="Loy A."/>
            <person name="Woyke T."/>
        </authorList>
    </citation>
    <scope>NUCLEOTIDE SEQUENCE [LARGE SCALE GENOMIC DNA]</scope>
    <source>
        <strain evidence="2">ATCC 19365 / DSM 765 / NCIMB 8382 / VKM B-1628</strain>
    </source>
</reference>
<evidence type="ECO:0000313" key="2">
    <source>
        <dbReference type="Proteomes" id="UP000006346"/>
    </source>
</evidence>
<dbReference type="HOGENOM" id="CLU_3373409_0_0_9"/>
<sequence>MIQVYTNYVACDTYESDQAWKRGKNPVIIQESVC</sequence>
<accession>G7W731</accession>
<dbReference type="Proteomes" id="UP000006346">
    <property type="component" value="Chromosome"/>
</dbReference>
<dbReference type="AlphaFoldDB" id="G7W731"/>
<organism evidence="1 2">
    <name type="scientific">Desulfosporosinus orientis (strain ATCC 19365 / DSM 765 / NCIMB 8382 / VKM B-1628 / Singapore I)</name>
    <name type="common">Desulfotomaculum orientis</name>
    <dbReference type="NCBI Taxonomy" id="768706"/>
    <lineage>
        <taxon>Bacteria</taxon>
        <taxon>Bacillati</taxon>
        <taxon>Bacillota</taxon>
        <taxon>Clostridia</taxon>
        <taxon>Eubacteriales</taxon>
        <taxon>Desulfitobacteriaceae</taxon>
        <taxon>Desulfosporosinus</taxon>
    </lineage>
</organism>
<dbReference type="KEGG" id="dor:Desor_4476"/>
<dbReference type="STRING" id="768706.Desor_4476"/>